<comment type="caution">
    <text evidence="1">The sequence shown here is derived from an EMBL/GenBank/DDBJ whole genome shotgun (WGS) entry which is preliminary data.</text>
</comment>
<gene>
    <name evidence="1" type="ORF">EYF80_016849</name>
</gene>
<dbReference type="Proteomes" id="UP000314294">
    <property type="component" value="Unassembled WGS sequence"/>
</dbReference>
<keyword evidence="2" id="KW-1185">Reference proteome</keyword>
<proteinExistence type="predicted"/>
<evidence type="ECO:0000313" key="2">
    <source>
        <dbReference type="Proteomes" id="UP000314294"/>
    </source>
</evidence>
<accession>A0A4Z2I516</accession>
<evidence type="ECO:0000313" key="1">
    <source>
        <dbReference type="EMBL" id="TNN72920.1"/>
    </source>
</evidence>
<sequence length="77" mass="8353">MSLSDWSLCIGERKRQKEKSCAEQSRCSTLTDPSFCILTFPGPDILLGASADDAPAAAAAEELPIIRCPFASVLQHW</sequence>
<organism evidence="1 2">
    <name type="scientific">Liparis tanakae</name>
    <name type="common">Tanaka's snailfish</name>
    <dbReference type="NCBI Taxonomy" id="230148"/>
    <lineage>
        <taxon>Eukaryota</taxon>
        <taxon>Metazoa</taxon>
        <taxon>Chordata</taxon>
        <taxon>Craniata</taxon>
        <taxon>Vertebrata</taxon>
        <taxon>Euteleostomi</taxon>
        <taxon>Actinopterygii</taxon>
        <taxon>Neopterygii</taxon>
        <taxon>Teleostei</taxon>
        <taxon>Neoteleostei</taxon>
        <taxon>Acanthomorphata</taxon>
        <taxon>Eupercaria</taxon>
        <taxon>Perciformes</taxon>
        <taxon>Cottioidei</taxon>
        <taxon>Cottales</taxon>
        <taxon>Liparidae</taxon>
        <taxon>Liparis</taxon>
    </lineage>
</organism>
<protein>
    <submittedName>
        <fullName evidence="1">Uncharacterized protein</fullName>
    </submittedName>
</protein>
<dbReference type="EMBL" id="SRLO01000131">
    <property type="protein sequence ID" value="TNN72920.1"/>
    <property type="molecule type" value="Genomic_DNA"/>
</dbReference>
<name>A0A4Z2I516_9TELE</name>
<dbReference type="AlphaFoldDB" id="A0A4Z2I516"/>
<reference evidence="1 2" key="1">
    <citation type="submission" date="2019-03" db="EMBL/GenBank/DDBJ databases">
        <title>First draft genome of Liparis tanakae, snailfish: a comprehensive survey of snailfish specific genes.</title>
        <authorList>
            <person name="Kim W."/>
            <person name="Song I."/>
            <person name="Jeong J.-H."/>
            <person name="Kim D."/>
            <person name="Kim S."/>
            <person name="Ryu S."/>
            <person name="Song J.Y."/>
            <person name="Lee S.K."/>
        </authorList>
    </citation>
    <scope>NUCLEOTIDE SEQUENCE [LARGE SCALE GENOMIC DNA]</scope>
    <source>
        <tissue evidence="1">Muscle</tissue>
    </source>
</reference>